<evidence type="ECO:0000313" key="2">
    <source>
        <dbReference type="Proteomes" id="UP000452293"/>
    </source>
</evidence>
<comment type="caution">
    <text evidence="1">The sequence shown here is derived from an EMBL/GenBank/DDBJ whole genome shotgun (WGS) entry which is preliminary data.</text>
</comment>
<keyword evidence="2" id="KW-1185">Reference proteome</keyword>
<dbReference type="Proteomes" id="UP000452293">
    <property type="component" value="Unassembled WGS sequence"/>
</dbReference>
<proteinExistence type="predicted"/>
<name>A0ABW9X6F9_9FIRM</name>
<dbReference type="RefSeq" id="WP_129975916.1">
    <property type="nucleotide sequence ID" value="NZ_WWVV01000033.1"/>
</dbReference>
<evidence type="ECO:0000313" key="1">
    <source>
        <dbReference type="EMBL" id="MZL78645.1"/>
    </source>
</evidence>
<accession>A0ABW9X6F9</accession>
<sequence length="172" mass="20901">MRKISEQECLKNLIGGIDCISKYHRHNKVWCCNQSNWNEKEYGWTNPLFPPEYQKACLNGTEFVPESTCDLYFFMIQFYIWVTESNPDINFLRNDKWKKKFILYTENYEEQTQKLIMILFSWCTRSSVDKRPESALILKNTEYYQILSRRLEEYQGDEEKSPTETWYKTLFE</sequence>
<protein>
    <submittedName>
        <fullName evidence="1">Uncharacterized protein</fullName>
    </submittedName>
</protein>
<dbReference type="EMBL" id="WWVW01000034">
    <property type="protein sequence ID" value="MZL78645.1"/>
    <property type="molecule type" value="Genomic_DNA"/>
</dbReference>
<reference evidence="1 2" key="1">
    <citation type="journal article" date="2019" name="Nat. Med.">
        <title>A library of human gut bacterial isolates paired with longitudinal multiomics data enables mechanistic microbiome research.</title>
        <authorList>
            <person name="Poyet M."/>
            <person name="Groussin M."/>
            <person name="Gibbons S.M."/>
            <person name="Avila-Pacheco J."/>
            <person name="Jiang X."/>
            <person name="Kearney S.M."/>
            <person name="Perrotta A.R."/>
            <person name="Berdy B."/>
            <person name="Zhao S."/>
            <person name="Lieberman T.D."/>
            <person name="Swanson P.K."/>
            <person name="Smith M."/>
            <person name="Roesemann S."/>
            <person name="Alexander J.E."/>
            <person name="Rich S.A."/>
            <person name="Livny J."/>
            <person name="Vlamakis H."/>
            <person name="Clish C."/>
            <person name="Bullock K."/>
            <person name="Deik A."/>
            <person name="Scott J."/>
            <person name="Pierce K.A."/>
            <person name="Xavier R.J."/>
            <person name="Alm E.J."/>
        </authorList>
    </citation>
    <scope>NUCLEOTIDE SEQUENCE [LARGE SCALE GENOMIC DNA]</scope>
    <source>
        <strain evidence="1 2">BIOML-A1</strain>
    </source>
</reference>
<gene>
    <name evidence="1" type="ORF">GT718_15105</name>
</gene>
<organism evidence="1 2">
    <name type="scientific">Blautia massiliensis</name>
    <name type="common">ex Durand et al. 2017</name>
    <dbReference type="NCBI Taxonomy" id="1737424"/>
    <lineage>
        <taxon>Bacteria</taxon>
        <taxon>Bacillati</taxon>
        <taxon>Bacillota</taxon>
        <taxon>Clostridia</taxon>
        <taxon>Lachnospirales</taxon>
        <taxon>Lachnospiraceae</taxon>
        <taxon>Blautia</taxon>
    </lineage>
</organism>